<evidence type="ECO:0000259" key="5">
    <source>
        <dbReference type="Pfam" id="PF04069"/>
    </source>
</evidence>
<dbReference type="AlphaFoldDB" id="A0A5B8REK4"/>
<dbReference type="SUPFAM" id="SSF53850">
    <property type="entry name" value="Periplasmic binding protein-like II"/>
    <property type="match status" value="1"/>
</dbReference>
<dbReference type="Gene3D" id="3.40.190.10">
    <property type="entry name" value="Periplasmic binding protein-like II"/>
    <property type="match status" value="1"/>
</dbReference>
<evidence type="ECO:0000256" key="2">
    <source>
        <dbReference type="ARBA" id="ARBA00022448"/>
    </source>
</evidence>
<dbReference type="CDD" id="cd13639">
    <property type="entry name" value="PBP2_OpuAC_like"/>
    <property type="match status" value="1"/>
</dbReference>
<dbReference type="InterPro" id="IPR007210">
    <property type="entry name" value="ABC_Gly_betaine_transp_sub-bd"/>
</dbReference>
<feature type="domain" description="ABC-type glycine betaine transport system substrate-binding" evidence="5">
    <location>
        <begin position="28"/>
        <end position="273"/>
    </location>
</feature>
<dbReference type="EMBL" id="MN079145">
    <property type="protein sequence ID" value="QEA06473.1"/>
    <property type="molecule type" value="Genomic_DNA"/>
</dbReference>
<keyword evidence="2" id="KW-0813">Transport</keyword>
<keyword evidence="3" id="KW-1003">Cell membrane</keyword>
<dbReference type="Pfam" id="PF04069">
    <property type="entry name" value="OpuAC"/>
    <property type="match status" value="1"/>
</dbReference>
<gene>
    <name evidence="6" type="ORF">KBTEX_02812</name>
</gene>
<accession>A0A5B8REK4</accession>
<evidence type="ECO:0000256" key="1">
    <source>
        <dbReference type="ARBA" id="ARBA00004236"/>
    </source>
</evidence>
<sequence length="287" mass="31860">MTTTMQRLTILVAGLLLAGSVTAADKGTIRIGLNNWAENIAVSHMWKQLLEEQGYEVELTNAGKSVIYSGIATDSIDMALEVWMPKSDRRFYERFKEDIALNDAWYRNTGLGLVVPAYVDVDTIPELAENPGRFEQDGRPAIVGIDPGSALMGLTEKAVDAYGLDMELIASSGPGMTAALERAYRRHEPVVVTLWNPHWAFAEYDLKYLDDPRGVYGKGEDIHWMSRPELLEAHPEVGAWLDAWEMNDQQVGGLMATIREKDDPAAGAREWIAAHRDLVDSWLAAGE</sequence>
<dbReference type="GO" id="GO:0005275">
    <property type="term" value="F:amine transmembrane transporter activity"/>
    <property type="evidence" value="ECO:0007669"/>
    <property type="project" value="TreeGrafter"/>
</dbReference>
<dbReference type="GO" id="GO:0015871">
    <property type="term" value="P:choline transport"/>
    <property type="evidence" value="ECO:0007669"/>
    <property type="project" value="TreeGrafter"/>
</dbReference>
<comment type="subcellular location">
    <subcellularLocation>
        <location evidence="1">Cell membrane</location>
    </subcellularLocation>
</comment>
<dbReference type="GO" id="GO:0031460">
    <property type="term" value="P:glycine betaine transport"/>
    <property type="evidence" value="ECO:0007669"/>
    <property type="project" value="TreeGrafter"/>
</dbReference>
<proteinExistence type="predicted"/>
<name>A0A5B8REK4_9ZZZZ</name>
<evidence type="ECO:0000256" key="4">
    <source>
        <dbReference type="ARBA" id="ARBA00023136"/>
    </source>
</evidence>
<dbReference type="PANTHER" id="PTHR47737:SF1">
    <property type="entry name" value="GLYCINE BETAINE_PROLINE BETAINE TRANSPORT SYSTEM PERMEASE PROTEIN PROW"/>
    <property type="match status" value="1"/>
</dbReference>
<evidence type="ECO:0000313" key="6">
    <source>
        <dbReference type="EMBL" id="QEA06473.1"/>
    </source>
</evidence>
<dbReference type="PANTHER" id="PTHR47737">
    <property type="entry name" value="GLYCINE BETAINE/PROLINE BETAINE TRANSPORT SYSTEM PERMEASE PROTEIN PROW"/>
    <property type="match status" value="1"/>
</dbReference>
<dbReference type="GO" id="GO:0005886">
    <property type="term" value="C:plasma membrane"/>
    <property type="evidence" value="ECO:0007669"/>
    <property type="project" value="UniProtKB-SubCell"/>
</dbReference>
<reference evidence="6" key="1">
    <citation type="submission" date="2019-06" db="EMBL/GenBank/DDBJ databases">
        <authorList>
            <person name="Murdoch R.W."/>
            <person name="Fathepure B."/>
        </authorList>
    </citation>
    <scope>NUCLEOTIDE SEQUENCE</scope>
</reference>
<organism evidence="6">
    <name type="scientific">uncultured organism</name>
    <dbReference type="NCBI Taxonomy" id="155900"/>
    <lineage>
        <taxon>unclassified sequences</taxon>
        <taxon>environmental samples</taxon>
    </lineage>
</organism>
<dbReference type="Gene3D" id="3.40.190.100">
    <property type="entry name" value="Glycine betaine-binding periplasmic protein, domain 2"/>
    <property type="match status" value="1"/>
</dbReference>
<protein>
    <recommendedName>
        <fullName evidence="5">ABC-type glycine betaine transport system substrate-binding domain-containing protein</fullName>
    </recommendedName>
</protein>
<keyword evidence="4" id="KW-0472">Membrane</keyword>
<dbReference type="GO" id="GO:0015226">
    <property type="term" value="F:carnitine transmembrane transporter activity"/>
    <property type="evidence" value="ECO:0007669"/>
    <property type="project" value="TreeGrafter"/>
</dbReference>
<evidence type="ECO:0000256" key="3">
    <source>
        <dbReference type="ARBA" id="ARBA00022475"/>
    </source>
</evidence>